<dbReference type="KEGG" id="bbgw:UT28_C0001G0258"/>
<dbReference type="PANTHER" id="PTHR40278">
    <property type="entry name" value="DNA UTILIZATION PROTEIN HOFN"/>
    <property type="match status" value="1"/>
</dbReference>
<dbReference type="AlphaFoldDB" id="A0A0G4B2H5"/>
<proteinExistence type="predicted"/>
<accession>A0A0G4B2H5</accession>
<gene>
    <name evidence="2" type="ORF">UT28_C0001G0258</name>
</gene>
<reference evidence="2 3" key="1">
    <citation type="journal article" date="2015" name="Nature">
        <title>rRNA introns, odd ribosomes, and small enigmatic genomes across a large radiation of phyla.</title>
        <authorList>
            <person name="Brown C.T."/>
            <person name="Hug L.A."/>
            <person name="Thomas B.C."/>
            <person name="Sharon I."/>
            <person name="Castelle C.J."/>
            <person name="Singh A."/>
            <person name="Wilkins M.J."/>
            <person name="Williams K.H."/>
            <person name="Banfield J.F."/>
        </authorList>
    </citation>
    <scope>NUCLEOTIDE SEQUENCE [LARGE SCALE GENOMIC DNA]</scope>
</reference>
<evidence type="ECO:0008006" key="4">
    <source>
        <dbReference type="Google" id="ProtNLM"/>
    </source>
</evidence>
<dbReference type="Pfam" id="PF05137">
    <property type="entry name" value="PilN"/>
    <property type="match status" value="1"/>
</dbReference>
<keyword evidence="1" id="KW-1133">Transmembrane helix</keyword>
<protein>
    <recommendedName>
        <fullName evidence="4">Fimbrial assembly family protein, type IV pilus assembly protein PilN</fullName>
    </recommendedName>
</protein>
<name>A0A0G4B2H5_9BACT</name>
<dbReference type="PANTHER" id="PTHR40278:SF1">
    <property type="entry name" value="DNA UTILIZATION PROTEIN HOFN"/>
    <property type="match status" value="1"/>
</dbReference>
<organism evidence="2 3">
    <name type="scientific">Berkelbacteria bacterium GW2011_GWE1_39_12</name>
    <dbReference type="NCBI Taxonomy" id="1618337"/>
    <lineage>
        <taxon>Bacteria</taxon>
        <taxon>Candidatus Berkelbacteria</taxon>
    </lineage>
</organism>
<dbReference type="InterPro" id="IPR052534">
    <property type="entry name" value="Extracell_DNA_Util/SecSys_Comp"/>
</dbReference>
<evidence type="ECO:0000256" key="1">
    <source>
        <dbReference type="SAM" id="Phobius"/>
    </source>
</evidence>
<feature type="transmembrane region" description="Helical" evidence="1">
    <location>
        <begin position="21"/>
        <end position="42"/>
    </location>
</feature>
<dbReference type="STRING" id="1618337.UT28_C0001G0258"/>
<sequence length="191" mass="20922">MININLLPPDIKIRAKKTKQSASVFGICLVVLIFLGVTAFLLNNYKTSILQAELDTNQADLTRANQSLGNFNELQKKAIFLNDRAQLATTIENSRSPWSAILQELINSVPTNVQFVSLNGDLTKAPNFTLQGTTDSERDAIKFKDKLESSTYFKDVAFKSSSASAAGSNTGLSFSLEFNLEHVVKTSKAAK</sequence>
<dbReference type="InterPro" id="IPR007813">
    <property type="entry name" value="PilN"/>
</dbReference>
<keyword evidence="1" id="KW-0472">Membrane</keyword>
<evidence type="ECO:0000313" key="3">
    <source>
        <dbReference type="Proteomes" id="UP000035648"/>
    </source>
</evidence>
<evidence type="ECO:0000313" key="2">
    <source>
        <dbReference type="EMBL" id="AKM82069.1"/>
    </source>
</evidence>
<keyword evidence="1" id="KW-0812">Transmembrane</keyword>
<dbReference type="EMBL" id="CP011213">
    <property type="protein sequence ID" value="AKM82069.1"/>
    <property type="molecule type" value="Genomic_DNA"/>
</dbReference>
<dbReference type="Proteomes" id="UP000035648">
    <property type="component" value="Chromosome"/>
</dbReference>